<gene>
    <name evidence="2" type="ORF">ACFYNQ_25885</name>
</gene>
<sequence length="82" mass="7848">MGSGSVSIRSLRAAVALVTAQAAGLEVSQAELLDGCPADEALATLTLLVAGAVGTAPVLGAAMLRSVGESVAREAARGEGGG</sequence>
<keyword evidence="1" id="KW-0812">Transmembrane</keyword>
<evidence type="ECO:0000313" key="3">
    <source>
        <dbReference type="Proteomes" id="UP001601303"/>
    </source>
</evidence>
<evidence type="ECO:0000313" key="2">
    <source>
        <dbReference type="EMBL" id="MFE9601982.1"/>
    </source>
</evidence>
<keyword evidence="3" id="KW-1185">Reference proteome</keyword>
<proteinExistence type="predicted"/>
<organism evidence="2 3">
    <name type="scientific">Streptomyces hokutonensis</name>
    <dbReference type="NCBI Taxonomy" id="1306990"/>
    <lineage>
        <taxon>Bacteria</taxon>
        <taxon>Bacillati</taxon>
        <taxon>Actinomycetota</taxon>
        <taxon>Actinomycetes</taxon>
        <taxon>Kitasatosporales</taxon>
        <taxon>Streptomycetaceae</taxon>
        <taxon>Streptomyces</taxon>
    </lineage>
</organism>
<name>A0ABW6M7A1_9ACTN</name>
<accession>A0ABW6M7A1</accession>
<reference evidence="2 3" key="1">
    <citation type="submission" date="2024-10" db="EMBL/GenBank/DDBJ databases">
        <title>The Natural Products Discovery Center: Release of the First 8490 Sequenced Strains for Exploring Actinobacteria Biosynthetic Diversity.</title>
        <authorList>
            <person name="Kalkreuter E."/>
            <person name="Kautsar S.A."/>
            <person name="Yang D."/>
            <person name="Bader C.D."/>
            <person name="Teijaro C.N."/>
            <person name="Fluegel L."/>
            <person name="Davis C.M."/>
            <person name="Simpson J.R."/>
            <person name="Lauterbach L."/>
            <person name="Steele A.D."/>
            <person name="Gui C."/>
            <person name="Meng S."/>
            <person name="Li G."/>
            <person name="Viehrig K."/>
            <person name="Ye F."/>
            <person name="Su P."/>
            <person name="Kiefer A.F."/>
            <person name="Nichols A."/>
            <person name="Cepeda A.J."/>
            <person name="Yan W."/>
            <person name="Fan B."/>
            <person name="Jiang Y."/>
            <person name="Adhikari A."/>
            <person name="Zheng C.-J."/>
            <person name="Schuster L."/>
            <person name="Cowan T.M."/>
            <person name="Smanski M.J."/>
            <person name="Chevrette M.G."/>
            <person name="De Carvalho L.P.S."/>
            <person name="Shen B."/>
        </authorList>
    </citation>
    <scope>NUCLEOTIDE SEQUENCE [LARGE SCALE GENOMIC DNA]</scope>
    <source>
        <strain evidence="2 3">NPDC006488</strain>
    </source>
</reference>
<feature type="transmembrane region" description="Helical" evidence="1">
    <location>
        <begin position="42"/>
        <end position="64"/>
    </location>
</feature>
<keyword evidence="1" id="KW-1133">Transmembrane helix</keyword>
<dbReference type="RefSeq" id="WP_388109576.1">
    <property type="nucleotide sequence ID" value="NZ_JBIAHM010000009.1"/>
</dbReference>
<dbReference type="EMBL" id="JBIAHM010000009">
    <property type="protein sequence ID" value="MFE9601982.1"/>
    <property type="molecule type" value="Genomic_DNA"/>
</dbReference>
<evidence type="ECO:0000256" key="1">
    <source>
        <dbReference type="SAM" id="Phobius"/>
    </source>
</evidence>
<dbReference type="Proteomes" id="UP001601303">
    <property type="component" value="Unassembled WGS sequence"/>
</dbReference>
<keyword evidence="1" id="KW-0472">Membrane</keyword>
<comment type="caution">
    <text evidence="2">The sequence shown here is derived from an EMBL/GenBank/DDBJ whole genome shotgun (WGS) entry which is preliminary data.</text>
</comment>
<protein>
    <submittedName>
        <fullName evidence="2">Uncharacterized protein</fullName>
    </submittedName>
</protein>